<dbReference type="CDD" id="cd22269">
    <property type="entry name" value="DPBB_EG45-like"/>
    <property type="match status" value="1"/>
</dbReference>
<evidence type="ECO:0000259" key="5">
    <source>
        <dbReference type="PROSITE" id="PS50842"/>
    </source>
</evidence>
<keyword evidence="2" id="KW-0964">Secreted</keyword>
<comment type="caution">
    <text evidence="6">The sequence shown here is derived from an EMBL/GenBank/DDBJ whole genome shotgun (WGS) entry which is preliminary data.</text>
</comment>
<dbReference type="InterPro" id="IPR036908">
    <property type="entry name" value="RlpA-like_sf"/>
</dbReference>
<dbReference type="InterPro" id="IPR007112">
    <property type="entry name" value="Expansin/allergen_DPBB_dom"/>
</dbReference>
<dbReference type="Proteomes" id="UP001054889">
    <property type="component" value="Unassembled WGS sequence"/>
</dbReference>
<dbReference type="InterPro" id="IPR009009">
    <property type="entry name" value="RlpA-like_DPBB"/>
</dbReference>
<comment type="subcellular location">
    <subcellularLocation>
        <location evidence="1">Secreted</location>
    </subcellularLocation>
</comment>
<sequence>MAIMTKMSSMIMVMAVVLLGAASIATAASGVATFYTQYTPSACYGNTNMGNMVAAASDSLWNNGAICGQCYRVRCTGPAYGGSGNPCTGNSVLVKIVDRCASSDGCQSTIDLSKPAFAKIANTDAGVIRVTFDRTATVRCTGPAYSGSGNPCTGNSVTVKIVDECASSDGCQSTIDLSKEAFSKIANTDAGEVKVTFNPTNCP</sequence>
<dbReference type="Pfam" id="PF03330">
    <property type="entry name" value="DPBB_1"/>
    <property type="match status" value="2"/>
</dbReference>
<feature type="chain" id="PRO_5043674763" description="Expansin-like EG45 domain-containing protein" evidence="4">
    <location>
        <begin position="28"/>
        <end position="203"/>
    </location>
</feature>
<name>A0AAV5E0C2_ELECO</name>
<evidence type="ECO:0000256" key="2">
    <source>
        <dbReference type="ARBA" id="ARBA00022525"/>
    </source>
</evidence>
<evidence type="ECO:0000256" key="1">
    <source>
        <dbReference type="ARBA" id="ARBA00004613"/>
    </source>
</evidence>
<feature type="signal peptide" evidence="4">
    <location>
        <begin position="1"/>
        <end position="27"/>
    </location>
</feature>
<evidence type="ECO:0000256" key="4">
    <source>
        <dbReference type="SAM" id="SignalP"/>
    </source>
</evidence>
<dbReference type="PANTHER" id="PTHR47295">
    <property type="entry name" value="EG45-LIKE DOMAIN CONTAINING PROTEIN 1-RELATED"/>
    <property type="match status" value="1"/>
</dbReference>
<dbReference type="SMART" id="SM00837">
    <property type="entry name" value="DPBB_1"/>
    <property type="match status" value="1"/>
</dbReference>
<proteinExistence type="predicted"/>
<dbReference type="AlphaFoldDB" id="A0AAV5E0C2"/>
<dbReference type="PROSITE" id="PS50842">
    <property type="entry name" value="EXPANSIN_EG45"/>
    <property type="match status" value="1"/>
</dbReference>
<dbReference type="InterPro" id="IPR044206">
    <property type="entry name" value="EGC1/2"/>
</dbReference>
<organism evidence="6 7">
    <name type="scientific">Eleusine coracana subsp. coracana</name>
    <dbReference type="NCBI Taxonomy" id="191504"/>
    <lineage>
        <taxon>Eukaryota</taxon>
        <taxon>Viridiplantae</taxon>
        <taxon>Streptophyta</taxon>
        <taxon>Embryophyta</taxon>
        <taxon>Tracheophyta</taxon>
        <taxon>Spermatophyta</taxon>
        <taxon>Magnoliopsida</taxon>
        <taxon>Liliopsida</taxon>
        <taxon>Poales</taxon>
        <taxon>Poaceae</taxon>
        <taxon>PACMAD clade</taxon>
        <taxon>Chloridoideae</taxon>
        <taxon>Cynodonteae</taxon>
        <taxon>Eleusininae</taxon>
        <taxon>Eleusine</taxon>
    </lineage>
</organism>
<gene>
    <name evidence="6" type="primary">gb02842</name>
    <name evidence="6" type="ORF">PR202_gb02842</name>
</gene>
<keyword evidence="7" id="KW-1185">Reference proteome</keyword>
<dbReference type="GO" id="GO:0048046">
    <property type="term" value="C:apoplast"/>
    <property type="evidence" value="ECO:0007669"/>
    <property type="project" value="InterPro"/>
</dbReference>
<dbReference type="EMBL" id="BQKI01000072">
    <property type="protein sequence ID" value="GJN15897.1"/>
    <property type="molecule type" value="Genomic_DNA"/>
</dbReference>
<dbReference type="PANTHER" id="PTHR47295:SF2">
    <property type="entry name" value="EG45-LIKE DOMAIN CONTAINING PROTEIN 1-RELATED"/>
    <property type="match status" value="1"/>
</dbReference>
<dbReference type="Gene3D" id="2.40.40.10">
    <property type="entry name" value="RlpA-like domain"/>
    <property type="match status" value="2"/>
</dbReference>
<evidence type="ECO:0000313" key="6">
    <source>
        <dbReference type="EMBL" id="GJN15897.1"/>
    </source>
</evidence>
<protein>
    <recommendedName>
        <fullName evidence="5">Expansin-like EG45 domain-containing protein</fullName>
    </recommendedName>
</protein>
<dbReference type="GO" id="GO:0009627">
    <property type="term" value="P:systemic acquired resistance"/>
    <property type="evidence" value="ECO:0007669"/>
    <property type="project" value="InterPro"/>
</dbReference>
<reference evidence="6" key="2">
    <citation type="submission" date="2021-12" db="EMBL/GenBank/DDBJ databases">
        <title>Resequencing data analysis of finger millet.</title>
        <authorList>
            <person name="Hatakeyama M."/>
            <person name="Aluri S."/>
            <person name="Balachadran M.T."/>
            <person name="Sivarajan S.R."/>
            <person name="Poveda L."/>
            <person name="Shimizu-Inatsugi R."/>
            <person name="Schlapbach R."/>
            <person name="Sreeman S.M."/>
            <person name="Shimizu K.K."/>
        </authorList>
    </citation>
    <scope>NUCLEOTIDE SEQUENCE</scope>
</reference>
<accession>A0AAV5E0C2</accession>
<evidence type="ECO:0000256" key="3">
    <source>
        <dbReference type="ARBA" id="ARBA00022729"/>
    </source>
</evidence>
<evidence type="ECO:0000313" key="7">
    <source>
        <dbReference type="Proteomes" id="UP001054889"/>
    </source>
</evidence>
<dbReference type="FunFam" id="2.40.40.10:FF:000005">
    <property type="entry name" value="Barwin-related endoglucanase"/>
    <property type="match status" value="1"/>
</dbReference>
<dbReference type="SUPFAM" id="SSF50685">
    <property type="entry name" value="Barwin-like endoglucanases"/>
    <property type="match status" value="2"/>
</dbReference>
<keyword evidence="3 4" id="KW-0732">Signal</keyword>
<reference evidence="6" key="1">
    <citation type="journal article" date="2018" name="DNA Res.">
        <title>Multiple hybrid de novo genome assembly of finger millet, an orphan allotetraploid crop.</title>
        <authorList>
            <person name="Hatakeyama M."/>
            <person name="Aluri S."/>
            <person name="Balachadran M.T."/>
            <person name="Sivarajan S.R."/>
            <person name="Patrignani A."/>
            <person name="Gruter S."/>
            <person name="Poveda L."/>
            <person name="Shimizu-Inatsugi R."/>
            <person name="Baeten J."/>
            <person name="Francoijs K.J."/>
            <person name="Nataraja K.N."/>
            <person name="Reddy Y.A.N."/>
            <person name="Phadnis S."/>
            <person name="Ravikumar R.L."/>
            <person name="Schlapbach R."/>
            <person name="Sreeman S.M."/>
            <person name="Shimizu K.K."/>
        </authorList>
    </citation>
    <scope>NUCLEOTIDE SEQUENCE</scope>
</reference>
<feature type="domain" description="Expansin-like EG45" evidence="5">
    <location>
        <begin position="26"/>
        <end position="142"/>
    </location>
</feature>